<organism evidence="1 2">
    <name type="scientific">Stieleria magnilauensis</name>
    <dbReference type="NCBI Taxonomy" id="2527963"/>
    <lineage>
        <taxon>Bacteria</taxon>
        <taxon>Pseudomonadati</taxon>
        <taxon>Planctomycetota</taxon>
        <taxon>Planctomycetia</taxon>
        <taxon>Pirellulales</taxon>
        <taxon>Pirellulaceae</taxon>
        <taxon>Stieleria</taxon>
    </lineage>
</organism>
<proteinExistence type="predicted"/>
<gene>
    <name evidence="1" type="ORF">TBK1r_44260</name>
</gene>
<dbReference type="RefSeq" id="WP_145215088.1">
    <property type="nucleotide sequence ID" value="NZ_CP036432.1"/>
</dbReference>
<keyword evidence="2" id="KW-1185">Reference proteome</keyword>
<dbReference type="Proteomes" id="UP000318081">
    <property type="component" value="Chromosome"/>
</dbReference>
<sequence>MNNFQLTKLLRNQVRRYRIAATELLLNELPKEHRSRAIVILRTNAEFQVFDDITGTVCVCQRCKRIPSSTAVARCVAAQAFCRASQSNRTLLTKNEVTRFFPTLFRHGLPAGYYVDTSTKTPRLGLLRVDIHLSPVSRIWQRSLDIIEKHRQQSEFRKLILADQFEITWLVVTESKANAIRHLVGKQLRELPVDAQSVPSLLNQLTPL</sequence>
<accession>A0ABX5XVK1</accession>
<protein>
    <submittedName>
        <fullName evidence="1">Uncharacterized protein</fullName>
    </submittedName>
</protein>
<evidence type="ECO:0000313" key="2">
    <source>
        <dbReference type="Proteomes" id="UP000318081"/>
    </source>
</evidence>
<reference evidence="1 2" key="1">
    <citation type="submission" date="2019-02" db="EMBL/GenBank/DDBJ databases">
        <title>Deep-cultivation of Planctomycetes and their phenomic and genomic characterization uncovers novel biology.</title>
        <authorList>
            <person name="Wiegand S."/>
            <person name="Jogler M."/>
            <person name="Boedeker C."/>
            <person name="Pinto D."/>
            <person name="Vollmers J."/>
            <person name="Rivas-Marin E."/>
            <person name="Kohn T."/>
            <person name="Peeters S.H."/>
            <person name="Heuer A."/>
            <person name="Rast P."/>
            <person name="Oberbeckmann S."/>
            <person name="Bunk B."/>
            <person name="Jeske O."/>
            <person name="Meyerdierks A."/>
            <person name="Storesund J.E."/>
            <person name="Kallscheuer N."/>
            <person name="Luecker S."/>
            <person name="Lage O.M."/>
            <person name="Pohl T."/>
            <person name="Merkel B.J."/>
            <person name="Hornburger P."/>
            <person name="Mueller R.-W."/>
            <person name="Bruemmer F."/>
            <person name="Labrenz M."/>
            <person name="Spormann A.M."/>
            <person name="Op den Camp H."/>
            <person name="Overmann J."/>
            <person name="Amann R."/>
            <person name="Jetten M.S.M."/>
            <person name="Mascher T."/>
            <person name="Medema M.H."/>
            <person name="Devos D.P."/>
            <person name="Kaster A.-K."/>
            <person name="Ovreas L."/>
            <person name="Rohde M."/>
            <person name="Galperin M.Y."/>
            <person name="Jogler C."/>
        </authorList>
    </citation>
    <scope>NUCLEOTIDE SEQUENCE [LARGE SCALE GENOMIC DNA]</scope>
    <source>
        <strain evidence="1 2">TBK1r</strain>
    </source>
</reference>
<name>A0ABX5XVK1_9BACT</name>
<dbReference type="EMBL" id="CP036432">
    <property type="protein sequence ID" value="QDV85445.1"/>
    <property type="molecule type" value="Genomic_DNA"/>
</dbReference>
<evidence type="ECO:0000313" key="1">
    <source>
        <dbReference type="EMBL" id="QDV85445.1"/>
    </source>
</evidence>